<dbReference type="InterPro" id="IPR000403">
    <property type="entry name" value="PI3/4_kinase_cat_dom"/>
</dbReference>
<dbReference type="InterPro" id="IPR012582">
    <property type="entry name" value="DNAPKcs_CC3"/>
</dbReference>
<dbReference type="GO" id="GO:0004677">
    <property type="term" value="F:DNA-dependent protein kinase activity"/>
    <property type="evidence" value="ECO:0007669"/>
    <property type="project" value="InterPro"/>
</dbReference>
<dbReference type="SMART" id="SM00146">
    <property type="entry name" value="PI3Kc"/>
    <property type="match status" value="1"/>
</dbReference>
<dbReference type="EMBL" id="CAJJDM010000020">
    <property type="protein sequence ID" value="CAD8054815.1"/>
    <property type="molecule type" value="Genomic_DNA"/>
</dbReference>
<dbReference type="InterPro" id="IPR050517">
    <property type="entry name" value="DDR_Repair_Kinase"/>
</dbReference>
<dbReference type="SMART" id="SM01344">
    <property type="entry name" value="NUC194"/>
    <property type="match status" value="1"/>
</dbReference>
<sequence>MNVLLEKELQKLAAGNYQRASDIKDSIENILFENQLNHAEIGLCSSKIMASDKSFLEFLTNHVLDKDTYYAQTKKSLYQILAKYIKNYVQYVSEYLESIISTCIQNFKKEESGVAKEASLFPIMKIYKHSDQQILVKLQVHKNLYHILLQECLETKLTAGVKGRIFQTLGVLIKRFNNELGEQGIYLHAFQSIISQIKSSKPEMVIIEGILKFFKQCLMYHQFNQDQISLLYQALVTFCKPVEDLSTFKVPIAACKCMKQNLDLFTHFLIIKTNALTLFDQYIKILQHRNRDLKECVQELLELFIQKLSQQLDHSINDHKIIFNVILNKFIEILNDNKADMFLMTVIIRSVGHFAKAIANLRGEKQLGDFFDKLNDLGFERVLQVYEEFYKEDEGNMKKGAQFKVLLYRQKQLNSFLISYANIIKNLTKITDKQIQHLFALCSLCIKQHYNYFENYRPYLYDGMANIIISIFGHQNIGIQFVGSLLSKGVIEGLKLGQNQLDGDLYIKTCQEMSKFWIGIIEQKVWTQHYLTKFVNQLFDQIAQLIQNCNFESIQKEVNQFDEQNQQQQQQYSLKIQEFRNFAVNPTQLTQFHRFILMLSALIPKIPIESAVISILNLLNLVQIKIRKYPKALLLLIFARVLLKYIKETQLINQQFFEARQKQILINLILKLKGLIQNHLKQYSQQLQIEALNILLTIPVEFIVKDNYILLKSEYIQIIINAFQMNNNSLSWSAIDLLIQLIQSEYNQKNQKNLKYLLKILKNVIPKLSTYMQLVPEQEKPFYTPIVYIDSISPNILLSEQHIDQNHIVDKVRYFLGSIGGLCHLIVDETYNESLLALDYNSPITINIPVGQKKLKIRFGQFLERILSLCLSAPLEKSKIYACELLQAFAIYMIGDQAVNGTKAVAQNTKKKFEYANIYKKMFPVMIEISNTMDHPCKTYFKEHLTRIVHWFANSKQYEAPDVAQLLDCLFEQPINKEDPQLEQFCSQLIGEFIQWTLKQTTPDQLKLNYSNIKTVMRRIITYANHPDFRYKSMSLECIFQFVKHTQQEKFIVSKYFIEIVEQLKFIFIVEDKDISRIVSNTNNIIDIISNAFERFTQDLLQEMKGRQGKNKTLYSLLEFLLNEAMIGKDGGWQQATLSLWYLSVSKTQKIIKKNARELLVDQIAEIGQKMKLFPKYPINRLQGEQNYNSLRLDAESLSWQCRIWQFIYDRNLFTLDEIIQFDDYLITTYNIHQFLRYFIIKNQRHQMDESPLFDMIMTLTQDNFNPSQNLQIEAGNIDNWLTIQLPEKLVEQLITTFERVYKFVRTFQIDVEQYYNLSIGIIIRPSYFLKGIQLDLYFGQVESVVNEAQKLLQGTIKFTEFRQVLNEIFDNQFVSFAQTITNKDLIKDINELKFFLKGLKWISNQCQNDQECNHFYQECIDQLGQVVINFEQGNDQINNIEYVTHLFEFLLSEQRAKNFVIANLIKASDFRQKHEEQLIAFIAKNFESIGQIYFQYICKETHLLRQGILLVNKVSENQIHHFYKFQFKVNRENTALLLLEIQINNIVINQTKDINREYVKGLLKDGLNTNRSIEIHIDALILFGLYIKHIDTDLPNYLNDLANKYFPIKISDLKKGSTEESNFKTILKKLTEMIKLCGQIQYIEVLFPLLRQDLNFDQFIQEFLQINQESYQQLKWLMLQIKDEQLDTSTLNNVRIALGNKLLIPLLSNSNLLLEFYSEYTPYLLQQLNVIWDDNWKIMLFQLQWRTLIFDLFGIAYKRMSTEQIKKQLHSNLKFQADNEITKKLIVDCNKASKFKFEKINILNINQKEILSQVNYLKIVEDYQSSAYITYIYVLMKTQTKENIFYAHLFKKDRDIPYWDNFINKDWQFNFQVETNFEEKPLYTEVKKQQQDYFQERIVKNYLYTASLSAEQVTETGMEIEEDNENIQSTVQVQKIEMDEVNKHKLMIPMLSLIEFMANKQNFQQVIPGQQQTQQTQQQEEEMPSWMTAIKQVFNDDSLYLSLKIFMLKLIINKSDIFNRYASGWIGVLLDYCTKENKVNGGKGFHYFLRDVIVVLIKFSQKQEVRQEYLQMHPQSKNKICSVINNLIMLSADKNRKIFDQNIEIIGMFVQLYRDQMYISDKLIVDMISKKPDQKGQQLDPQTEDTSVLWQVNGLAILHIALLNNVVILQDYPEFVRTQNSSLYERYRFILQKQSHNIKFPTDQIYRLACAYTTKKHVLKGIANVYGSVLQCCQYLKVSSSEYEQEIINVVTGIKADNRPGYGKERFTTFMRILTFVHPKVLSNNKLFQETANLIVQASNKERAEILIIFREFLEQIEQSTQDPEFYINEIVVSISGSIDKVIEDQEESVHYALLNLLKQLVQLKCLNACTDLILHCFNQILDKIDQKYGVDRDIGIVKLYQNILKLLHEYLINYEHMELQGKVTTYILSLFTSQHLEIRNLCFKYLQDDLERKAIQLQYQAGQQTTQIDRVISLMKDIYQPSKEILWLKGAVPLLLSQSTKTQEYDSFIFDKNLSDEAHYYDQEFNNKKYFRQNNMSQMAGTQFGSQFTSSSQLLSQAIGASQNNQGNKNPINQKQLIRATQEVIQQSQYFDEEGFRIPMKSNRSHLTQFLQANEISFQQIQLTSNNQIRYKPESAASLRDTTKKYYKLKSQQSNQQMYNLTQEGFEKFVQNRVRKYREGDLPDIKIKYKDIIDPLIVLCFEDEELAGRVFTALFQELYDRNTSAETLYEVLLGLLQRSQCKTFIFISTVLRTLHQVLCKSGILLPENKIVKKIGLESLAYYQSMILTEECILRLQEDNENQEIRKSFFWMDLMDLHQSQGNKAQIEGIINELFKDKPAFDSIKQAMDYKHQYSYIRANQQLEELLDEINQEGYDEDTIDGRMVHYLQQEFEDTCMKLGQWEKLDAQLKDVTQLTDRELNANLPLIRRTFHKYMSINKTGEFDLQKAKYLERRTEHLSDEFLLEKTLILISEQDIDQSRYFLQKAQKKFLTQWSSLLSQNELLSKQLRHKHLEQLQMMHEMGEIQSIYSGVEIDIDKKMQILNTWAVRSPSLQDSLYTWNRIYQNRLIMANQTHPVLGMWALQFAKGVVQMNYFQQAANLLSICFKVYKCENWSTYSTLAKLKLKEERFESDQRDLETIYSKLNDNFDRYDQHKKLKLFFSQQAQKNTDKSVQFRFNMLPIISNQHYLKINQDLVFMFNQESRKHNNRYDFNPFYQRYADAITQTFNGYLELQIQLHDENINQSKFYNKAAMFCERCLRVIEPDSGGSNDLRKILENKNISLDMIADQFVRYTINSFKFNANHLNKIETLLIKVLKVVQKFPNQIGPVFQDAVEKGQLSTWIFLQYLPQLIHLINDNVRFQYFKRIFDDFIKKYPQQFIYQFNVTYQTRKEFKPDSEANKMFDKLHQCIPKNYAFIEALNQLTHPEHRLQAYLNQIKDNSEDIDIVIDKIQEDFFSKREDFYGSYNLAFIQKKKNQLNQILKNKVDQHTINQFAQEISEEAKQIQVKNQQMIHDMSRWFQNYNEESIDQIGKQTEILIPIQLSGMNEFDIQMIPKIASFDQGMLVLSSIRKPKRIKIYGSDEKQYLFLVKGGEDLRLDQRIELLFDVMNKILPDSDLSTYGVFPMTKLFGMLQWVDNTTVIKEIIEKEHQEEEGLELFKNKALSKRDDYAQKAAKRQGQYNDKNKNFEVVGVLQCENATDIVQNFNEQKKYVKDTLLRNGLSKLSASLEAFVFIRDKFLINYAGICASGYILGIGDRHLENILLNYSNGNLIAIDFGFSFGQGLALPIPELMPFRLTQVFEGLAKPIGLGGLYKSQFVKILSALRKKRHILLDFCEVFINDPLIEQIKIGKNKGMSDEFRQRLEEQSKIEEQVYNRTGDSLSMLSQDQQKIKETWYPRKKIDIVHKKLIGVHCSLILLEEFDESRHQSARYADNLRKAIQGINQNRLRHQYQKYQTLSVIQQVDCLIDLATDPNILGRAWKGWAPFI</sequence>
<reference evidence="3" key="1">
    <citation type="submission" date="2021-01" db="EMBL/GenBank/DDBJ databases">
        <authorList>
            <consortium name="Genoscope - CEA"/>
            <person name="William W."/>
        </authorList>
    </citation>
    <scope>NUCLEOTIDE SEQUENCE</scope>
</reference>
<dbReference type="Proteomes" id="UP000688137">
    <property type="component" value="Unassembled WGS sequence"/>
</dbReference>
<feature type="domain" description="FATC" evidence="2">
    <location>
        <begin position="3957"/>
        <end position="3989"/>
    </location>
</feature>
<organism evidence="3 4">
    <name type="scientific">Paramecium primaurelia</name>
    <dbReference type="NCBI Taxonomy" id="5886"/>
    <lineage>
        <taxon>Eukaryota</taxon>
        <taxon>Sar</taxon>
        <taxon>Alveolata</taxon>
        <taxon>Ciliophora</taxon>
        <taxon>Intramacronucleata</taxon>
        <taxon>Oligohymenophorea</taxon>
        <taxon>Peniculida</taxon>
        <taxon>Parameciidae</taxon>
        <taxon>Paramecium</taxon>
    </lineage>
</organism>
<dbReference type="Pfam" id="PF08163">
    <property type="entry name" value="DNAPKcs_CC3"/>
    <property type="match status" value="1"/>
</dbReference>
<accession>A0A8S1KM10</accession>
<dbReference type="InterPro" id="IPR037706">
    <property type="entry name" value="DNA-PK_dom"/>
</dbReference>
<comment type="caution">
    <text evidence="3">The sequence shown here is derived from an EMBL/GenBank/DDBJ whole genome shotgun (WGS) entry which is preliminary data.</text>
</comment>
<gene>
    <name evidence="3" type="ORF">PPRIM_AZ9-3.1.T0220221</name>
</gene>
<dbReference type="PANTHER" id="PTHR11139">
    <property type="entry name" value="ATAXIA TELANGIECTASIA MUTATED ATM -RELATED"/>
    <property type="match status" value="1"/>
</dbReference>
<protein>
    <recommendedName>
        <fullName evidence="5">Non-specific serine/threonine protein kinase</fullName>
    </recommendedName>
</protein>
<dbReference type="GO" id="GO:0006355">
    <property type="term" value="P:regulation of DNA-templated transcription"/>
    <property type="evidence" value="ECO:0007669"/>
    <property type="project" value="TreeGrafter"/>
</dbReference>
<evidence type="ECO:0000259" key="1">
    <source>
        <dbReference type="PROSITE" id="PS50290"/>
    </source>
</evidence>
<keyword evidence="4" id="KW-1185">Reference proteome</keyword>
<dbReference type="PROSITE" id="PS50290">
    <property type="entry name" value="PI3_4_KINASE_3"/>
    <property type="match status" value="1"/>
</dbReference>
<dbReference type="PROSITE" id="PS51190">
    <property type="entry name" value="FATC"/>
    <property type="match status" value="1"/>
</dbReference>
<evidence type="ECO:0000313" key="4">
    <source>
        <dbReference type="Proteomes" id="UP000688137"/>
    </source>
</evidence>
<feature type="domain" description="PI3K/PI4K catalytic" evidence="1">
    <location>
        <begin position="3561"/>
        <end position="3890"/>
    </location>
</feature>
<dbReference type="CDD" id="cd05172">
    <property type="entry name" value="PIKKc_DNA-PK"/>
    <property type="match status" value="1"/>
</dbReference>
<evidence type="ECO:0000313" key="3">
    <source>
        <dbReference type="EMBL" id="CAD8054815.1"/>
    </source>
</evidence>
<dbReference type="GO" id="GO:0000124">
    <property type="term" value="C:SAGA complex"/>
    <property type="evidence" value="ECO:0007669"/>
    <property type="project" value="TreeGrafter"/>
</dbReference>
<dbReference type="InterPro" id="IPR003152">
    <property type="entry name" value="FATC_dom"/>
</dbReference>
<name>A0A8S1KM10_PARPR</name>
<dbReference type="OMA" id="PSPMCRE"/>
<dbReference type="PANTHER" id="PTHR11139:SF1">
    <property type="entry name" value="TRANSFORMATION_TRANSCRIPTION DOMAIN-ASSOCIATED PROTEIN"/>
    <property type="match status" value="1"/>
</dbReference>
<dbReference type="Pfam" id="PF02260">
    <property type="entry name" value="FATC"/>
    <property type="match status" value="1"/>
</dbReference>
<dbReference type="GO" id="GO:0005634">
    <property type="term" value="C:nucleus"/>
    <property type="evidence" value="ECO:0007669"/>
    <property type="project" value="InterPro"/>
</dbReference>
<dbReference type="GO" id="GO:0006303">
    <property type="term" value="P:double-strand break repair via nonhomologous end joining"/>
    <property type="evidence" value="ECO:0007669"/>
    <property type="project" value="InterPro"/>
</dbReference>
<dbReference type="SMART" id="SM01343">
    <property type="entry name" value="FATC"/>
    <property type="match status" value="1"/>
</dbReference>
<dbReference type="GO" id="GO:0035267">
    <property type="term" value="C:NuA4 histone acetyltransferase complex"/>
    <property type="evidence" value="ECO:0007669"/>
    <property type="project" value="TreeGrafter"/>
</dbReference>
<dbReference type="Pfam" id="PF00454">
    <property type="entry name" value="PI3_PI4_kinase"/>
    <property type="match status" value="1"/>
</dbReference>
<evidence type="ECO:0000259" key="2">
    <source>
        <dbReference type="PROSITE" id="PS51190"/>
    </source>
</evidence>
<proteinExistence type="predicted"/>
<evidence type="ECO:0008006" key="5">
    <source>
        <dbReference type="Google" id="ProtNLM"/>
    </source>
</evidence>